<comment type="similarity">
    <text evidence="1">Belongs to the NPR2 family.</text>
</comment>
<dbReference type="EMBL" id="AUPL01005040">
    <property type="protein sequence ID" value="ESL07273.1"/>
    <property type="molecule type" value="Genomic_DNA"/>
</dbReference>
<proteinExistence type="inferred from homology"/>
<keyword evidence="5" id="KW-1185">Reference proteome</keyword>
<reference evidence="4 5" key="1">
    <citation type="submission" date="2013-07" db="EMBL/GenBank/DDBJ databases">
        <authorList>
            <person name="Stoco P.H."/>
            <person name="Wagner G."/>
            <person name="Gerber A."/>
            <person name="Zaha A."/>
            <person name="Thompson C."/>
            <person name="Bartholomeu D.C."/>
            <person name="Luckemeyer D.D."/>
            <person name="Bahia D."/>
            <person name="Loreto E."/>
            <person name="Prestes E.B."/>
            <person name="Lima F.M."/>
            <person name="Rodrigues-Luiz G."/>
            <person name="Vallejo G.A."/>
            <person name="Filho J.F."/>
            <person name="Monteiro K.M."/>
            <person name="Tyler K.M."/>
            <person name="de Almeida L.G."/>
            <person name="Ortiz M.F."/>
            <person name="Siervo M.A."/>
            <person name="de Moraes M.H."/>
            <person name="Cunha O.L."/>
            <person name="Mendonca-Neto R."/>
            <person name="Silva R."/>
            <person name="Teixeira S.M."/>
            <person name="Murta S.M."/>
            <person name="Sincero T.C."/>
            <person name="Mendes T.A."/>
            <person name="Urmenyi T.P."/>
            <person name="Silva V.G."/>
            <person name="da Rocha W.D."/>
            <person name="Andersson B."/>
            <person name="Romanha A.J."/>
            <person name="Steindel M."/>
            <person name="de Vasconcelos A.T."/>
            <person name="Grisard E.C."/>
        </authorList>
    </citation>
    <scope>NUCLEOTIDE SEQUENCE [LARGE SCALE GENOMIC DNA]</scope>
    <source>
        <strain evidence="4 5">SC58</strain>
    </source>
</reference>
<evidence type="ECO:0000256" key="1">
    <source>
        <dbReference type="ARBA" id="ARBA00008433"/>
    </source>
</evidence>
<evidence type="ECO:0000256" key="3">
    <source>
        <dbReference type="SAM" id="SignalP"/>
    </source>
</evidence>
<comment type="caution">
    <text evidence="4">The sequence shown here is derived from an EMBL/GenBank/DDBJ whole genome shotgun (WGS) entry which is preliminary data.</text>
</comment>
<feature type="chain" id="PRO_5001605699" description="CCZ1/INTU/HSP4 first Longin domain-containing protein" evidence="3">
    <location>
        <begin position="18"/>
        <end position="847"/>
    </location>
</feature>
<evidence type="ECO:0000313" key="4">
    <source>
        <dbReference type="EMBL" id="ESL07273.1"/>
    </source>
</evidence>
<evidence type="ECO:0008006" key="6">
    <source>
        <dbReference type="Google" id="ProtNLM"/>
    </source>
</evidence>
<dbReference type="PANTHER" id="PTHR12991:SF10">
    <property type="entry name" value="GATOR COMPLEX PROTEIN NPRL2"/>
    <property type="match status" value="1"/>
</dbReference>
<feature type="signal peptide" evidence="3">
    <location>
        <begin position="1"/>
        <end position="17"/>
    </location>
</feature>
<dbReference type="GO" id="GO:1904262">
    <property type="term" value="P:negative regulation of TORC1 signaling"/>
    <property type="evidence" value="ECO:0007669"/>
    <property type="project" value="TreeGrafter"/>
</dbReference>
<feature type="region of interest" description="Disordered" evidence="2">
    <location>
        <begin position="698"/>
        <end position="725"/>
    </location>
</feature>
<dbReference type="GO" id="GO:0005774">
    <property type="term" value="C:vacuolar membrane"/>
    <property type="evidence" value="ECO:0007669"/>
    <property type="project" value="TreeGrafter"/>
</dbReference>
<evidence type="ECO:0000313" key="5">
    <source>
        <dbReference type="Proteomes" id="UP000031737"/>
    </source>
</evidence>
<dbReference type="GO" id="GO:1990130">
    <property type="term" value="C:GATOR1 complex"/>
    <property type="evidence" value="ECO:0007669"/>
    <property type="project" value="TreeGrafter"/>
</dbReference>
<name>A0A061IVU3_TRYRA</name>
<dbReference type="Proteomes" id="UP000031737">
    <property type="component" value="Unassembled WGS sequence"/>
</dbReference>
<dbReference type="VEuPathDB" id="TriTrypDB:TRSC58_05040"/>
<dbReference type="GO" id="GO:0010508">
    <property type="term" value="P:positive regulation of autophagy"/>
    <property type="evidence" value="ECO:0007669"/>
    <property type="project" value="TreeGrafter"/>
</dbReference>
<feature type="region of interest" description="Disordered" evidence="2">
    <location>
        <begin position="340"/>
        <end position="363"/>
    </location>
</feature>
<dbReference type="InterPro" id="IPR009348">
    <property type="entry name" value="NPR2-like"/>
</dbReference>
<dbReference type="GO" id="GO:0005096">
    <property type="term" value="F:GTPase activator activity"/>
    <property type="evidence" value="ECO:0007669"/>
    <property type="project" value="TreeGrafter"/>
</dbReference>
<keyword evidence="3" id="KW-0732">Signal</keyword>
<protein>
    <recommendedName>
        <fullName evidence="6">CCZ1/INTU/HSP4 first Longin domain-containing protein</fullName>
    </recommendedName>
</protein>
<dbReference type="PANTHER" id="PTHR12991">
    <property type="entry name" value="NITROGEN PERMEASE REGULATOR 2/TUMOR SUPPRESSOR CANDIDATE 4"/>
    <property type="match status" value="1"/>
</dbReference>
<evidence type="ECO:0000256" key="2">
    <source>
        <dbReference type="SAM" id="MobiDB-lite"/>
    </source>
</evidence>
<gene>
    <name evidence="4" type="ORF">TRSC58_05040</name>
</gene>
<accession>A0A061IVU3</accession>
<organism evidence="4 5">
    <name type="scientific">Trypanosoma rangeli SC58</name>
    <dbReference type="NCBI Taxonomy" id="429131"/>
    <lineage>
        <taxon>Eukaryota</taxon>
        <taxon>Discoba</taxon>
        <taxon>Euglenozoa</taxon>
        <taxon>Kinetoplastea</taxon>
        <taxon>Metakinetoplastina</taxon>
        <taxon>Trypanosomatida</taxon>
        <taxon>Trypanosomatidae</taxon>
        <taxon>Trypanosoma</taxon>
        <taxon>Herpetosoma</taxon>
    </lineage>
</organism>
<dbReference type="AlphaFoldDB" id="A0A061IVU3"/>
<sequence length="847" mass="92380">MFSLRSVLLIALDVVKGPYLHCHAPLNPFVQATHAAAAPAHATYKHISNDGGDEKDNGSCHNASGCKSSTTHGNSCKCDVSSYTATSADRLGGFSDVFVPRSEFCRRVMYLMEAESGLLYLFYPEEIAGLHYQRKTLRYTLCFVFGVDVGLVTPSVSLTESLIQPYSVVLTGIMEELRKAELAYGYMSTGFLRPSSHSTSTGPPRCVPHKTEATTTMDDSQAQIAHVDAPAASGNGIGGGVDSTLESAATFSALQSFSHPADSFVGTTGVAAASASQTAPLSTTSDELVHPTCKCMTRVNVFLTPLQDPALLQWTPLEEMIATLYACLSCEERQLAPRIKRPPRTVEAPEANEDGPQLTNTKERDKLLLPLQERTVSVRLSQVHSYHVRRVTQPYALQHHTLDEVPIPIRGYAAEVFEWVDLTIQDVFKAVDGHRTIANIVQILATGHESFEEEARRESRMLSPLSSPYQAVLPSHAMTWTRLPCAKTAAGSVTSSLCLRGPNTLPPSAAAAHLPSHGADTRVLSPLSCGSRSGMSPFLMASTGQIAPASIRAAHERAADDTVTNSHESGQIWSAELELIVLEALQHLEVCNYVRIVRPCQLESTYNTTRAFSLVMSNRHHASRRIIGQRMLLVEEEFYRLRKRQQAAQQERQQVHPRRLQESKGGVMITGFSDSPNDVYTLTLPAVLLAKASMDWQDKKKDEVTKGENEKRELQPQEAEAERNAEKDVLLDPLAIVEQTVQPLPLSGAMPTSNDVVNEPVSELEEAAASGAVYSESDINAAAAASFCALGKFTNNTVGNVQWEMRCIPGWSTAFAGWEEMCCKALVEIALLNDWLVEVGGRPASYS</sequence>
<dbReference type="OrthoDB" id="267732at2759"/>